<name>A0A1Y2BYT3_9FUNG</name>
<gene>
    <name evidence="6" type="ORF">BCR33DRAFT_719745</name>
</gene>
<dbReference type="InterPro" id="IPR000571">
    <property type="entry name" value="Znf_CCCH"/>
</dbReference>
<dbReference type="InterPro" id="IPR011009">
    <property type="entry name" value="Kinase-like_dom_sf"/>
</dbReference>
<evidence type="ECO:0000256" key="2">
    <source>
        <dbReference type="ARBA" id="ARBA00022771"/>
    </source>
</evidence>
<dbReference type="Gene3D" id="4.10.1000.10">
    <property type="entry name" value="Zinc finger, CCCH-type"/>
    <property type="match status" value="1"/>
</dbReference>
<proteinExistence type="predicted"/>
<dbReference type="SUPFAM" id="SSF90229">
    <property type="entry name" value="CCCH zinc finger"/>
    <property type="match status" value="1"/>
</dbReference>
<keyword evidence="1 4" id="KW-0479">Metal-binding</keyword>
<organism evidence="6 7">
    <name type="scientific">Rhizoclosmatium globosum</name>
    <dbReference type="NCBI Taxonomy" id="329046"/>
    <lineage>
        <taxon>Eukaryota</taxon>
        <taxon>Fungi</taxon>
        <taxon>Fungi incertae sedis</taxon>
        <taxon>Chytridiomycota</taxon>
        <taxon>Chytridiomycota incertae sedis</taxon>
        <taxon>Chytridiomycetes</taxon>
        <taxon>Chytridiales</taxon>
        <taxon>Chytriomycetaceae</taxon>
        <taxon>Rhizoclosmatium</taxon>
    </lineage>
</organism>
<evidence type="ECO:0000256" key="4">
    <source>
        <dbReference type="PROSITE-ProRule" id="PRU00723"/>
    </source>
</evidence>
<keyword evidence="2 4" id="KW-0863">Zinc-finger</keyword>
<dbReference type="OrthoDB" id="10407247at2759"/>
<dbReference type="Proteomes" id="UP000193642">
    <property type="component" value="Unassembled WGS sequence"/>
</dbReference>
<comment type="caution">
    <text evidence="6">The sequence shown here is derived from an EMBL/GenBank/DDBJ whole genome shotgun (WGS) entry which is preliminary data.</text>
</comment>
<evidence type="ECO:0000256" key="3">
    <source>
        <dbReference type="ARBA" id="ARBA00022833"/>
    </source>
</evidence>
<evidence type="ECO:0000313" key="6">
    <source>
        <dbReference type="EMBL" id="ORY39933.1"/>
    </source>
</evidence>
<dbReference type="EMBL" id="MCGO01000037">
    <property type="protein sequence ID" value="ORY39933.1"/>
    <property type="molecule type" value="Genomic_DNA"/>
</dbReference>
<dbReference type="AlphaFoldDB" id="A0A1Y2BYT3"/>
<feature type="domain" description="C3H1-type" evidence="5">
    <location>
        <begin position="189"/>
        <end position="217"/>
    </location>
</feature>
<dbReference type="GO" id="GO:0008270">
    <property type="term" value="F:zinc ion binding"/>
    <property type="evidence" value="ECO:0007669"/>
    <property type="project" value="UniProtKB-KW"/>
</dbReference>
<evidence type="ECO:0000259" key="5">
    <source>
        <dbReference type="PROSITE" id="PS50103"/>
    </source>
</evidence>
<protein>
    <recommendedName>
        <fullName evidence="5">C3H1-type domain-containing protein</fullName>
    </recommendedName>
</protein>
<evidence type="ECO:0000256" key="1">
    <source>
        <dbReference type="ARBA" id="ARBA00022723"/>
    </source>
</evidence>
<accession>A0A1Y2BYT3</accession>
<sequence>MSFKIADFGTASFGKLMVSVCGTPGYSANEVFGRTNNNEPYDSGLTLLAFVKSLVCSASTRLKSHELFNHEYFAVAKDKFSGEVIQKFSPHLRKEKRFDVFLERIKGLGRSNRTRLQQANEESVAESNGKELTSQTGCSPLQNACMAISPDNPENHPDCLPCHSSSSIISDNVTPTAQPRSRQQEQQSQENSTFCKFWLSTDGCKKEDLCRFMHTAGEGKLADFCVGIQPCTKASCRFRH</sequence>
<keyword evidence="3 4" id="KW-0862">Zinc</keyword>
<evidence type="ECO:0000313" key="7">
    <source>
        <dbReference type="Proteomes" id="UP000193642"/>
    </source>
</evidence>
<keyword evidence="7" id="KW-1185">Reference proteome</keyword>
<dbReference type="PROSITE" id="PS50103">
    <property type="entry name" value="ZF_C3H1"/>
    <property type="match status" value="1"/>
</dbReference>
<reference evidence="6 7" key="1">
    <citation type="submission" date="2016-07" db="EMBL/GenBank/DDBJ databases">
        <title>Pervasive Adenine N6-methylation of Active Genes in Fungi.</title>
        <authorList>
            <consortium name="DOE Joint Genome Institute"/>
            <person name="Mondo S.J."/>
            <person name="Dannebaum R.O."/>
            <person name="Kuo R.C."/>
            <person name="Labutti K."/>
            <person name="Haridas S."/>
            <person name="Kuo A."/>
            <person name="Salamov A."/>
            <person name="Ahrendt S.R."/>
            <person name="Lipzen A."/>
            <person name="Sullivan W."/>
            <person name="Andreopoulos W.B."/>
            <person name="Clum A."/>
            <person name="Lindquist E."/>
            <person name="Daum C."/>
            <person name="Ramamoorthy G.K."/>
            <person name="Gryganskyi A."/>
            <person name="Culley D."/>
            <person name="Magnuson J.K."/>
            <person name="James T.Y."/>
            <person name="O'Malley M.A."/>
            <person name="Stajich J.E."/>
            <person name="Spatafora J.W."/>
            <person name="Visel A."/>
            <person name="Grigoriev I.V."/>
        </authorList>
    </citation>
    <scope>NUCLEOTIDE SEQUENCE [LARGE SCALE GENOMIC DNA]</scope>
    <source>
        <strain evidence="6 7">JEL800</strain>
    </source>
</reference>
<feature type="zinc finger region" description="C3H1-type" evidence="4">
    <location>
        <begin position="189"/>
        <end position="217"/>
    </location>
</feature>
<dbReference type="InterPro" id="IPR036855">
    <property type="entry name" value="Znf_CCCH_sf"/>
</dbReference>
<dbReference type="SUPFAM" id="SSF56112">
    <property type="entry name" value="Protein kinase-like (PK-like)"/>
    <property type="match status" value="1"/>
</dbReference>